<gene>
    <name evidence="2" type="ORF">AVDCRST_MAG75-1538</name>
</gene>
<feature type="region of interest" description="Disordered" evidence="1">
    <location>
        <begin position="33"/>
        <end position="52"/>
    </location>
</feature>
<proteinExistence type="predicted"/>
<sequence>MDRLKHAGALATVAAVSLYAAHVRVERDTVIDGGVVNRGGSSRRTTGFPTRR</sequence>
<feature type="compositionally biased region" description="Low complexity" evidence="1">
    <location>
        <begin position="33"/>
        <end position="44"/>
    </location>
</feature>
<organism evidence="2">
    <name type="scientific">uncultured Propionibacteriaceae bacterium</name>
    <dbReference type="NCBI Taxonomy" id="257457"/>
    <lineage>
        <taxon>Bacteria</taxon>
        <taxon>Bacillati</taxon>
        <taxon>Actinomycetota</taxon>
        <taxon>Actinomycetes</taxon>
        <taxon>Propionibacteriales</taxon>
        <taxon>Propionibacteriaceae</taxon>
        <taxon>environmental samples</taxon>
    </lineage>
</organism>
<dbReference type="EMBL" id="CADCUO010000088">
    <property type="protein sequence ID" value="CAA9390509.1"/>
    <property type="molecule type" value="Genomic_DNA"/>
</dbReference>
<reference evidence="2" key="1">
    <citation type="submission" date="2020-02" db="EMBL/GenBank/DDBJ databases">
        <authorList>
            <person name="Meier V. D."/>
        </authorList>
    </citation>
    <scope>NUCLEOTIDE SEQUENCE</scope>
    <source>
        <strain evidence="2">AVDCRST_MAG75</strain>
    </source>
</reference>
<dbReference type="AlphaFoldDB" id="A0A6J4NK74"/>
<accession>A0A6J4NK74</accession>
<evidence type="ECO:0000313" key="2">
    <source>
        <dbReference type="EMBL" id="CAA9390509.1"/>
    </source>
</evidence>
<evidence type="ECO:0000256" key="1">
    <source>
        <dbReference type="SAM" id="MobiDB-lite"/>
    </source>
</evidence>
<name>A0A6J4NK74_9ACTN</name>
<protein>
    <submittedName>
        <fullName evidence="2">Uncharacterized protein</fullName>
    </submittedName>
</protein>